<gene>
    <name evidence="2" type="ORF">bsdcttw_24230</name>
</gene>
<protein>
    <submittedName>
        <fullName evidence="2">Uncharacterized protein</fullName>
    </submittedName>
</protein>
<proteinExistence type="predicted"/>
<keyword evidence="1" id="KW-0472">Membrane</keyword>
<dbReference type="KEGG" id="acht:bsdcttw_24230"/>
<evidence type="ECO:0000313" key="3">
    <source>
        <dbReference type="Proteomes" id="UP000515703"/>
    </source>
</evidence>
<keyword evidence="1" id="KW-1133">Transmembrane helix</keyword>
<dbReference type="Proteomes" id="UP000515703">
    <property type="component" value="Chromosome"/>
</dbReference>
<name>A0A7I8DM36_9FIRM</name>
<feature type="transmembrane region" description="Helical" evidence="1">
    <location>
        <begin position="70"/>
        <end position="89"/>
    </location>
</feature>
<organism evidence="2 3">
    <name type="scientific">Anaerocolumna chitinilytica</name>
    <dbReference type="NCBI Taxonomy" id="1727145"/>
    <lineage>
        <taxon>Bacteria</taxon>
        <taxon>Bacillati</taxon>
        <taxon>Bacillota</taxon>
        <taxon>Clostridia</taxon>
        <taxon>Lachnospirales</taxon>
        <taxon>Lachnospiraceae</taxon>
        <taxon>Anaerocolumna</taxon>
    </lineage>
</organism>
<dbReference type="AlphaFoldDB" id="A0A7I8DM36"/>
<keyword evidence="1" id="KW-0812">Transmembrane</keyword>
<accession>A0A7I8DM36</accession>
<keyword evidence="3" id="KW-1185">Reference proteome</keyword>
<evidence type="ECO:0000313" key="2">
    <source>
        <dbReference type="EMBL" id="BCJ99382.1"/>
    </source>
</evidence>
<dbReference type="RefSeq" id="WP_185255157.1">
    <property type="nucleotide sequence ID" value="NZ_AP023368.1"/>
</dbReference>
<evidence type="ECO:0000256" key="1">
    <source>
        <dbReference type="SAM" id="Phobius"/>
    </source>
</evidence>
<dbReference type="EMBL" id="AP023368">
    <property type="protein sequence ID" value="BCJ99382.1"/>
    <property type="molecule type" value="Genomic_DNA"/>
</dbReference>
<sequence length="94" mass="10330">MLKKYNQVVFMMVGVSLAFVLLIAANFITAQTVSHTLNNKQTAYMKMDSKAESIIPANDEINTQAGRSPIVILSVLTIVLILSGTLYVAQKEQK</sequence>
<reference evidence="2 3" key="2">
    <citation type="submission" date="2020-08" db="EMBL/GenBank/DDBJ databases">
        <authorList>
            <person name="Ueki A."/>
            <person name="Tonouchi A."/>
        </authorList>
    </citation>
    <scope>NUCLEOTIDE SEQUENCE [LARGE SCALE GENOMIC DNA]</scope>
    <source>
        <strain evidence="2 3">CTTW</strain>
    </source>
</reference>
<reference evidence="2 3" key="1">
    <citation type="submission" date="2020-08" db="EMBL/GenBank/DDBJ databases">
        <title>Draft genome sequencing of an Anaerocolumna strain isolated from anoxic soil subjected to BSD treatment.</title>
        <authorList>
            <person name="Uek A."/>
            <person name="Tonouchi A."/>
        </authorList>
    </citation>
    <scope>NUCLEOTIDE SEQUENCE [LARGE SCALE GENOMIC DNA]</scope>
    <source>
        <strain evidence="2 3">CTTW</strain>
    </source>
</reference>